<gene>
    <name evidence="1" type="ORF">PACLA_8A048012</name>
</gene>
<comment type="caution">
    <text evidence="1">The sequence shown here is derived from an EMBL/GenBank/DDBJ whole genome shotgun (WGS) entry which is preliminary data.</text>
</comment>
<sequence>MECETVKKVPPAPDGLAKFEVEYNENDPLSPVADNWNWGSTQPCPRKGFCTGGRRTLQLCKGSLECPNLSCSFRKIHRATNKADFTRKKTCTHCKTVALKLQCSARKYIENDRCHKTMVVIYVGRHTCHPIVREKKPDKEHIKNVLRVRPTITPGQLQIDAVREALLSDKSAEEVIDVAVQYSNKRHIQYLRQKVQQTTRPGGSDIEAVRVLKEDFAKRGLDGQLILEVGENYVILSSRQKIQLAALITLGIVQEPVSLDGCESHAKHFSELEMTTYFPLLRRNVKLVSLFAPKPGENSDNVAKMVVKFDEAVNKVLPTIAEEHGLNPEDVLGRGLDPNAYVGDEGGALWKGLCMAKGDDVKNKTISDTFHVKQDIHRHLKYFAEARDKKKFSTLMTDAMDALTSAQAQVAEKALDKLIAEKATERKKMENFKQWWWRRRLRWQRWCRTDSSITASSAEIANAKSIRASGYRKQLLDVVTTECSSAILEAAEIERQQIGLKTVGRGPSVVDRTEQHQESFI</sequence>
<dbReference type="EMBL" id="CACRXK020003897">
    <property type="protein sequence ID" value="CAB4000696.1"/>
    <property type="molecule type" value="Genomic_DNA"/>
</dbReference>
<accession>A0A6S7H968</accession>
<protein>
    <submittedName>
        <fullName evidence="1">Uncharacterized protein</fullName>
    </submittedName>
</protein>
<dbReference type="Proteomes" id="UP001152795">
    <property type="component" value="Unassembled WGS sequence"/>
</dbReference>
<dbReference type="AlphaFoldDB" id="A0A6S7H968"/>
<evidence type="ECO:0000313" key="2">
    <source>
        <dbReference type="Proteomes" id="UP001152795"/>
    </source>
</evidence>
<proteinExistence type="predicted"/>
<reference evidence="1" key="1">
    <citation type="submission" date="2020-04" db="EMBL/GenBank/DDBJ databases">
        <authorList>
            <person name="Alioto T."/>
            <person name="Alioto T."/>
            <person name="Gomez Garrido J."/>
        </authorList>
    </citation>
    <scope>NUCLEOTIDE SEQUENCE</scope>
    <source>
        <strain evidence="1">A484AB</strain>
    </source>
</reference>
<evidence type="ECO:0000313" key="1">
    <source>
        <dbReference type="EMBL" id="CAB4000696.1"/>
    </source>
</evidence>
<name>A0A6S7H968_PARCT</name>
<keyword evidence="2" id="KW-1185">Reference proteome</keyword>
<dbReference type="OrthoDB" id="5989945at2759"/>
<organism evidence="1 2">
    <name type="scientific">Paramuricea clavata</name>
    <name type="common">Red gorgonian</name>
    <name type="synonym">Violescent sea-whip</name>
    <dbReference type="NCBI Taxonomy" id="317549"/>
    <lineage>
        <taxon>Eukaryota</taxon>
        <taxon>Metazoa</taxon>
        <taxon>Cnidaria</taxon>
        <taxon>Anthozoa</taxon>
        <taxon>Octocorallia</taxon>
        <taxon>Malacalcyonacea</taxon>
        <taxon>Plexauridae</taxon>
        <taxon>Paramuricea</taxon>
    </lineage>
</organism>